<reference evidence="1 2" key="1">
    <citation type="submission" date="2021-04" db="EMBL/GenBank/DDBJ databases">
        <authorList>
            <person name="Pira H."/>
            <person name="Risdian C."/>
            <person name="Wink J."/>
        </authorList>
    </citation>
    <scope>NUCLEOTIDE SEQUENCE [LARGE SCALE GENOMIC DNA]</scope>
    <source>
        <strain evidence="1 2">WH53</strain>
    </source>
</reference>
<comment type="caution">
    <text evidence="1">The sequence shown here is derived from an EMBL/GenBank/DDBJ whole genome shotgun (WGS) entry which is preliminary data.</text>
</comment>
<dbReference type="EMBL" id="JAGSOY010000054">
    <property type="protein sequence ID" value="MBU2712929.1"/>
    <property type="molecule type" value="Genomic_DNA"/>
</dbReference>
<accession>A0ABS5ZFV4</accession>
<protein>
    <submittedName>
        <fullName evidence="1">DUF3450 domain-containing protein</fullName>
    </submittedName>
</protein>
<sequence length="280" mass="32290">MTCKKRRNQIVTGLIVSTVGFFMNHFVLADDLGQAFESLKKTHTSGVKTQQHIDKTDDQTQQMLQSYRQVVAEQQSLSLYNKQLKLLTDSQQQKISELSVQIESIEETQRSILPLMQQMLQGLKQFVAMDIPFLKAERQARLDKLERLLVNSEVSVAEKYRQLLEAFQIEIEYGNTIETYESQLVANESQSGPMEKVEDAQWVQFFRLGRLGLYYMTPDGSELGMWNNQQRHWQTLDQQYLSELQHAIRLAHQQQAPQLLSLPVSTLTHVANKQDAVSTQ</sequence>
<organism evidence="1 2">
    <name type="scientific">Zooshikella harenae</name>
    <dbReference type="NCBI Taxonomy" id="2827238"/>
    <lineage>
        <taxon>Bacteria</taxon>
        <taxon>Pseudomonadati</taxon>
        <taxon>Pseudomonadota</taxon>
        <taxon>Gammaproteobacteria</taxon>
        <taxon>Oceanospirillales</taxon>
        <taxon>Zooshikellaceae</taxon>
        <taxon>Zooshikella</taxon>
    </lineage>
</organism>
<gene>
    <name evidence="1" type="ORF">KCG35_17815</name>
</gene>
<dbReference type="RefSeq" id="WP_215821151.1">
    <property type="nucleotide sequence ID" value="NZ_JAGSOY010000054.1"/>
</dbReference>
<dbReference type="Pfam" id="PF11932">
    <property type="entry name" value="DUF3450"/>
    <property type="match status" value="1"/>
</dbReference>
<dbReference type="InterPro" id="IPR016866">
    <property type="entry name" value="UCP028069"/>
</dbReference>
<dbReference type="Proteomes" id="UP000690515">
    <property type="component" value="Unassembled WGS sequence"/>
</dbReference>
<name>A0ABS5ZFV4_9GAMM</name>
<evidence type="ECO:0000313" key="1">
    <source>
        <dbReference type="EMBL" id="MBU2712929.1"/>
    </source>
</evidence>
<keyword evidence="2" id="KW-1185">Reference proteome</keyword>
<evidence type="ECO:0000313" key="2">
    <source>
        <dbReference type="Proteomes" id="UP000690515"/>
    </source>
</evidence>
<proteinExistence type="predicted"/>
<dbReference type="PIRSF" id="PIRSF028069">
    <property type="entry name" value="UCP028069"/>
    <property type="match status" value="1"/>
</dbReference>